<dbReference type="eggNOG" id="COG5434">
    <property type="taxonomic scope" value="Bacteria"/>
</dbReference>
<dbReference type="InterPro" id="IPR006626">
    <property type="entry name" value="PbH1"/>
</dbReference>
<dbReference type="OrthoDB" id="1433444at2"/>
<name>E6X470_CELAD</name>
<dbReference type="Gene3D" id="2.160.20.10">
    <property type="entry name" value="Single-stranded right-handed beta-helix, Pectin lyase-like"/>
    <property type="match status" value="1"/>
</dbReference>
<evidence type="ECO:0000259" key="1">
    <source>
        <dbReference type="Pfam" id="PF13229"/>
    </source>
</evidence>
<reference evidence="2 3" key="1">
    <citation type="journal article" date="2010" name="Stand. Genomic Sci.">
        <title>Complete genome sequence of Cellulophaga algicola type strain (IC166).</title>
        <authorList>
            <person name="Abt B."/>
            <person name="Lu M."/>
            <person name="Misra M."/>
            <person name="Han C."/>
            <person name="Nolan M."/>
            <person name="Lucas S."/>
            <person name="Hammon N."/>
            <person name="Deshpande S."/>
            <person name="Cheng J.F."/>
            <person name="Tapia R."/>
            <person name="Goodwin L."/>
            <person name="Pitluck S."/>
            <person name="Liolios K."/>
            <person name="Pagani I."/>
            <person name="Ivanova N."/>
            <person name="Mavromatis K."/>
            <person name="Ovchinikova G."/>
            <person name="Pati A."/>
            <person name="Chen A."/>
            <person name="Palaniappan K."/>
            <person name="Land M."/>
            <person name="Hauser L."/>
            <person name="Chang Y.J."/>
            <person name="Jeffries C.D."/>
            <person name="Detter J.C."/>
            <person name="Brambilla E."/>
            <person name="Rohde M."/>
            <person name="Tindall B.J."/>
            <person name="Goker M."/>
            <person name="Woyke T."/>
            <person name="Bristow J."/>
            <person name="Eisen J.A."/>
            <person name="Markowitz V."/>
            <person name="Hugenholtz P."/>
            <person name="Kyrpides N.C."/>
            <person name="Klenk H.P."/>
            <person name="Lapidus A."/>
        </authorList>
    </citation>
    <scope>NUCLEOTIDE SEQUENCE [LARGE SCALE GENOMIC DNA]</scope>
    <source>
        <strain evidence="3">DSM 14237 / IC166 / ACAM 630</strain>
    </source>
</reference>
<proteinExistence type="predicted"/>
<dbReference type="InterPro" id="IPR039448">
    <property type="entry name" value="Beta_helix"/>
</dbReference>
<dbReference type="AlphaFoldDB" id="E6X470"/>
<evidence type="ECO:0000313" key="2">
    <source>
        <dbReference type="EMBL" id="ADV50412.1"/>
    </source>
</evidence>
<keyword evidence="3" id="KW-1185">Reference proteome</keyword>
<dbReference type="Pfam" id="PF13229">
    <property type="entry name" value="Beta_helix"/>
    <property type="match status" value="1"/>
</dbReference>
<evidence type="ECO:0000313" key="3">
    <source>
        <dbReference type="Proteomes" id="UP000008634"/>
    </source>
</evidence>
<dbReference type="SUPFAM" id="SSF51126">
    <property type="entry name" value="Pectin lyase-like"/>
    <property type="match status" value="1"/>
</dbReference>
<dbReference type="RefSeq" id="WP_013551875.1">
    <property type="nucleotide sequence ID" value="NC_014934.1"/>
</dbReference>
<dbReference type="EMBL" id="CP002453">
    <property type="protein sequence ID" value="ADV50412.1"/>
    <property type="molecule type" value="Genomic_DNA"/>
</dbReference>
<accession>E6X470</accession>
<organism evidence="2 3">
    <name type="scientific">Cellulophaga algicola (strain DSM 14237 / IC166 / ACAM 630)</name>
    <dbReference type="NCBI Taxonomy" id="688270"/>
    <lineage>
        <taxon>Bacteria</taxon>
        <taxon>Pseudomonadati</taxon>
        <taxon>Bacteroidota</taxon>
        <taxon>Flavobacteriia</taxon>
        <taxon>Flavobacteriales</taxon>
        <taxon>Flavobacteriaceae</taxon>
        <taxon>Cellulophaga</taxon>
    </lineage>
</organism>
<dbReference type="Proteomes" id="UP000008634">
    <property type="component" value="Chromosome"/>
</dbReference>
<dbReference type="KEGG" id="cao:Celal_3138"/>
<dbReference type="HOGENOM" id="CLU_648439_0_0_10"/>
<dbReference type="InterPro" id="IPR012334">
    <property type="entry name" value="Pectin_lyas_fold"/>
</dbReference>
<protein>
    <submittedName>
        <fullName evidence="2">Parallel beta-helix repeat</fullName>
    </submittedName>
</protein>
<dbReference type="STRING" id="688270.Celal_3138"/>
<dbReference type="InterPro" id="IPR011050">
    <property type="entry name" value="Pectin_lyase_fold/virulence"/>
</dbReference>
<sequence length="423" mass="47915">MFQKFIIIIILISIQNICVAKSIKIPEKTTSLNFDLTDELKLALNSNIDSIIIKSNIEDYFLDPITLFNVYNKTIIFEDGVSLRAKPKAFKRTNDVLLKFINSNNIIIIGNNGKLSMNKEEYVNGEWRNAISLLGCNNVFIEKLHIMDSGGDGVYISGSSTRSFSSNIHLNEIICQNNKRQGLSIISAEHVVIENSMFCDTNGALPEAGIDIEPNSEQDRVVDINFNNCLFEKNGHSGILLALSKLNSNSTPVSVTFNNCVISNNHSLENPYAKAELVFTAKKENPVKGHVIFNKCLVKDSEWSFFYSRKTSNAYTVTFKDCVVNNISKNEKSAVINLEVPDYYKETYFLGGYYFENLQLEYYSKAPYLRVRGSHLNTLKGVTNIKGTINLISNTVKEVEYINYDKKNNKDVDIELNYIYSRH</sequence>
<dbReference type="SMART" id="SM00710">
    <property type="entry name" value="PbH1"/>
    <property type="match status" value="4"/>
</dbReference>
<gene>
    <name evidence="2" type="ordered locus">Celal_3138</name>
</gene>
<feature type="domain" description="Right handed beta helix" evidence="1">
    <location>
        <begin position="106"/>
        <end position="266"/>
    </location>
</feature>